<name>A0ABS8AQK7_9BACT</name>
<dbReference type="Proteomes" id="UP001165296">
    <property type="component" value="Unassembled WGS sequence"/>
</dbReference>
<feature type="transmembrane region" description="Helical" evidence="1">
    <location>
        <begin position="345"/>
        <end position="366"/>
    </location>
</feature>
<protein>
    <recommendedName>
        <fullName evidence="4">Glycosyltransferase RgtA/B/C/D-like domain-containing protein</fullName>
    </recommendedName>
</protein>
<comment type="caution">
    <text evidence="2">The sequence shown here is derived from an EMBL/GenBank/DDBJ whole genome shotgun (WGS) entry which is preliminary data.</text>
</comment>
<feature type="transmembrane region" description="Helical" evidence="1">
    <location>
        <begin position="252"/>
        <end position="274"/>
    </location>
</feature>
<reference evidence="2" key="1">
    <citation type="submission" date="2021-10" db="EMBL/GenBank/DDBJ databases">
        <authorList>
            <person name="Dean J.D."/>
            <person name="Kim M.K."/>
            <person name="Newey C.N."/>
            <person name="Stoker T.S."/>
            <person name="Thompson D.W."/>
            <person name="Grose J.H."/>
        </authorList>
    </citation>
    <scope>NUCLEOTIDE SEQUENCE</scope>
    <source>
        <strain evidence="2">BT178</strain>
    </source>
</reference>
<gene>
    <name evidence="2" type="ORF">LGH74_10935</name>
</gene>
<keyword evidence="3" id="KW-1185">Reference proteome</keyword>
<feature type="transmembrane region" description="Helical" evidence="1">
    <location>
        <begin position="378"/>
        <end position="398"/>
    </location>
</feature>
<keyword evidence="1" id="KW-1133">Transmembrane helix</keyword>
<dbReference type="RefSeq" id="WP_226175598.1">
    <property type="nucleotide sequence ID" value="NZ_JAJADR010000002.1"/>
</dbReference>
<accession>A0ABS8AQK7</accession>
<sequence>MELQDLFLTPIYLAIFYGIAFAMRRKVTNAFTRKYFIPALSVKFLGAIGLGLIYQFYYSGGDTYNYYAHTKIVYQAFSDSPLLGLKLVMANGEFDPATVKYTSQMYWYKASTEYFVVRVASLCGFLCFNTYSVIALMFALMSFTGMWAMFITFVRIAPMAYKKLAFSVFFLPSVFFWGSGLMKDSLCIGALGWVFYAFYHLTIEKKNLTVAAVMGALGVYVLVSTKVYILLSFMPPALLWTFNENNQRIRSATLRMLLKPLFLVLGLAAGYLGATNLTAGDEKYDVEKIGERSKINQQYLTSGTENGSSYNIGSFDGSLSALATVAPQAVVVSLFRPFPWEARSAIMILSALESLLMLYLTVSLFYKTGVLKTFRLIIAKPVLTFCFIFVIIFAIGVGTNSGNFGTLVRYKIPLMPFYLAALYIMQFQANSAKKLGRFASTEKRASMVARAA</sequence>
<feature type="transmembrane region" description="Helical" evidence="1">
    <location>
        <begin position="410"/>
        <end position="427"/>
    </location>
</feature>
<feature type="transmembrane region" description="Helical" evidence="1">
    <location>
        <begin position="166"/>
        <end position="196"/>
    </location>
</feature>
<evidence type="ECO:0000313" key="3">
    <source>
        <dbReference type="Proteomes" id="UP001165296"/>
    </source>
</evidence>
<feature type="transmembrane region" description="Helical" evidence="1">
    <location>
        <begin position="35"/>
        <end position="57"/>
    </location>
</feature>
<evidence type="ECO:0000313" key="2">
    <source>
        <dbReference type="EMBL" id="MCB2408492.1"/>
    </source>
</evidence>
<feature type="transmembrane region" description="Helical" evidence="1">
    <location>
        <begin position="208"/>
        <end position="231"/>
    </location>
</feature>
<evidence type="ECO:0008006" key="4">
    <source>
        <dbReference type="Google" id="ProtNLM"/>
    </source>
</evidence>
<proteinExistence type="predicted"/>
<organism evidence="2 3">
    <name type="scientific">Hymenobacter lucidus</name>
    <dbReference type="NCBI Taxonomy" id="2880930"/>
    <lineage>
        <taxon>Bacteria</taxon>
        <taxon>Pseudomonadati</taxon>
        <taxon>Bacteroidota</taxon>
        <taxon>Cytophagia</taxon>
        <taxon>Cytophagales</taxon>
        <taxon>Hymenobacteraceae</taxon>
        <taxon>Hymenobacter</taxon>
    </lineage>
</organism>
<dbReference type="EMBL" id="JAJADR010000002">
    <property type="protein sequence ID" value="MCB2408492.1"/>
    <property type="molecule type" value="Genomic_DNA"/>
</dbReference>
<keyword evidence="1" id="KW-0472">Membrane</keyword>
<feature type="transmembrane region" description="Helical" evidence="1">
    <location>
        <begin position="6"/>
        <end position="23"/>
    </location>
</feature>
<keyword evidence="1" id="KW-0812">Transmembrane</keyword>
<evidence type="ECO:0000256" key="1">
    <source>
        <dbReference type="SAM" id="Phobius"/>
    </source>
</evidence>